<dbReference type="GO" id="GO:0004721">
    <property type="term" value="F:phosphoprotein phosphatase activity"/>
    <property type="evidence" value="ECO:0007669"/>
    <property type="project" value="TreeGrafter"/>
</dbReference>
<evidence type="ECO:0000259" key="12">
    <source>
        <dbReference type="PROSITE" id="PS50109"/>
    </source>
</evidence>
<dbReference type="GO" id="GO:0005886">
    <property type="term" value="C:plasma membrane"/>
    <property type="evidence" value="ECO:0007669"/>
    <property type="project" value="UniProtKB-SubCell"/>
</dbReference>
<evidence type="ECO:0000256" key="5">
    <source>
        <dbReference type="ARBA" id="ARBA00022679"/>
    </source>
</evidence>
<keyword evidence="11" id="KW-0472">Membrane</keyword>
<gene>
    <name evidence="13" type="ORF">A7K69_12525</name>
</gene>
<dbReference type="Gene3D" id="1.10.287.130">
    <property type="match status" value="1"/>
</dbReference>
<sequence length="466" mass="54107">MKWKITLLYIASIIGLLLTVFIVQVAIVTYFIFYNNKWNHQESSPEEITLNFKKQIQWMNGNFYLTKEGERILTQNKAWMQIVDKNGNVVYNAHTPKKAKQHYTAKDIVFLYKYSVDGYTIFVSELEKNNEKWSYIVAFPYERVSRFFIYLNFNHLFSFYPYGVLMLISAAILCVLFFAYGVAKYMAKPVWMMMDNITNLSKGVYEQKSINKGIYKDVFVGLKQLSTNLQELDKKRKQLDKMREEWITNLTHDLKTPLSSIKGYSELLADKNYHFTAEERTKYAKIIESKSLYIEKLIDDLKLTYQLKNDILPLNKKDTDMIKILRELIISYVNNPAYQDKNIEFLANSASLILKIDEKLIQRALNNIIVNAIVHNSSGTHIKIGVKDDKHAVYIFVEDNGRGIPEEELEHLFDRYFRGSNTKNTEGSGLGLAIAKQIIHAHGGEIHVQSKWGKGTTTTIILKKFS</sequence>
<evidence type="ECO:0000313" key="14">
    <source>
        <dbReference type="Proteomes" id="UP000078290"/>
    </source>
</evidence>
<dbReference type="FunFam" id="3.30.565.10:FF:000006">
    <property type="entry name" value="Sensor histidine kinase WalK"/>
    <property type="match status" value="1"/>
</dbReference>
<dbReference type="CDD" id="cd00082">
    <property type="entry name" value="HisKA"/>
    <property type="match status" value="1"/>
</dbReference>
<comment type="caution">
    <text evidence="13">The sequence shown here is derived from an EMBL/GenBank/DDBJ whole genome shotgun (WGS) entry which is preliminary data.</text>
</comment>
<feature type="transmembrane region" description="Helical" evidence="11">
    <location>
        <begin position="159"/>
        <end position="183"/>
    </location>
</feature>
<dbReference type="InterPro" id="IPR005467">
    <property type="entry name" value="His_kinase_dom"/>
</dbReference>
<keyword evidence="4" id="KW-0597">Phosphoprotein</keyword>
<dbReference type="InterPro" id="IPR004358">
    <property type="entry name" value="Sig_transdc_His_kin-like_C"/>
</dbReference>
<accession>A0A1B7KNH4</accession>
<organism evidence="13 14">
    <name type="scientific">Parageobacillus thermoglucosidasius</name>
    <name type="common">Geobacillus thermoglucosidasius</name>
    <dbReference type="NCBI Taxonomy" id="1426"/>
    <lineage>
        <taxon>Bacteria</taxon>
        <taxon>Bacillati</taxon>
        <taxon>Bacillota</taxon>
        <taxon>Bacilli</taxon>
        <taxon>Bacillales</taxon>
        <taxon>Anoxybacillaceae</taxon>
        <taxon>Parageobacillus</taxon>
    </lineage>
</organism>
<keyword evidence="9" id="KW-0902">Two-component regulatory system</keyword>
<dbReference type="SUPFAM" id="SSF47384">
    <property type="entry name" value="Homodimeric domain of signal transducing histidine kinase"/>
    <property type="match status" value="1"/>
</dbReference>
<dbReference type="GO" id="GO:0000155">
    <property type="term" value="F:phosphorelay sensor kinase activity"/>
    <property type="evidence" value="ECO:0007669"/>
    <property type="project" value="InterPro"/>
</dbReference>
<dbReference type="InterPro" id="IPR003594">
    <property type="entry name" value="HATPase_dom"/>
</dbReference>
<dbReference type="CDD" id="cd00075">
    <property type="entry name" value="HATPase"/>
    <property type="match status" value="1"/>
</dbReference>
<keyword evidence="6" id="KW-0547">Nucleotide-binding</keyword>
<keyword evidence="8" id="KW-0067">ATP-binding</keyword>
<feature type="coiled-coil region" evidence="10">
    <location>
        <begin position="222"/>
        <end position="249"/>
    </location>
</feature>
<dbReference type="GO" id="GO:0005524">
    <property type="term" value="F:ATP binding"/>
    <property type="evidence" value="ECO:0007669"/>
    <property type="project" value="UniProtKB-KW"/>
</dbReference>
<dbReference type="Proteomes" id="UP000078290">
    <property type="component" value="Unassembled WGS sequence"/>
</dbReference>
<evidence type="ECO:0000256" key="10">
    <source>
        <dbReference type="SAM" id="Coils"/>
    </source>
</evidence>
<dbReference type="PRINTS" id="PR00344">
    <property type="entry name" value="BCTRLSENSOR"/>
</dbReference>
<dbReference type="InterPro" id="IPR050351">
    <property type="entry name" value="BphY/WalK/GraS-like"/>
</dbReference>
<dbReference type="OrthoDB" id="368131at2"/>
<dbReference type="InterPro" id="IPR036890">
    <property type="entry name" value="HATPase_C_sf"/>
</dbReference>
<evidence type="ECO:0000256" key="9">
    <source>
        <dbReference type="ARBA" id="ARBA00023012"/>
    </source>
</evidence>
<dbReference type="EC" id="2.7.13.3" evidence="3"/>
<comment type="subcellular location">
    <subcellularLocation>
        <location evidence="2">Cell membrane</location>
        <topology evidence="2">Multi-pass membrane protein</topology>
    </subcellularLocation>
</comment>
<evidence type="ECO:0000256" key="6">
    <source>
        <dbReference type="ARBA" id="ARBA00022741"/>
    </source>
</evidence>
<dbReference type="EMBL" id="LXMA01000041">
    <property type="protein sequence ID" value="OAT71626.1"/>
    <property type="molecule type" value="Genomic_DNA"/>
</dbReference>
<protein>
    <recommendedName>
        <fullName evidence="3">histidine kinase</fullName>
        <ecNumber evidence="3">2.7.13.3</ecNumber>
    </recommendedName>
</protein>
<dbReference type="SMART" id="SM00388">
    <property type="entry name" value="HisKA"/>
    <property type="match status" value="1"/>
</dbReference>
<evidence type="ECO:0000256" key="8">
    <source>
        <dbReference type="ARBA" id="ARBA00022840"/>
    </source>
</evidence>
<dbReference type="AlphaFoldDB" id="A0A1B7KNH4"/>
<evidence type="ECO:0000256" key="1">
    <source>
        <dbReference type="ARBA" id="ARBA00000085"/>
    </source>
</evidence>
<evidence type="ECO:0000256" key="2">
    <source>
        <dbReference type="ARBA" id="ARBA00004651"/>
    </source>
</evidence>
<evidence type="ECO:0000313" key="13">
    <source>
        <dbReference type="EMBL" id="OAT71626.1"/>
    </source>
</evidence>
<dbReference type="PANTHER" id="PTHR45453:SF1">
    <property type="entry name" value="PHOSPHATE REGULON SENSOR PROTEIN PHOR"/>
    <property type="match status" value="1"/>
</dbReference>
<dbReference type="SUPFAM" id="SSF55874">
    <property type="entry name" value="ATPase domain of HSP90 chaperone/DNA topoisomerase II/histidine kinase"/>
    <property type="match status" value="1"/>
</dbReference>
<keyword evidence="11" id="KW-1133">Transmembrane helix</keyword>
<evidence type="ECO:0000256" key="3">
    <source>
        <dbReference type="ARBA" id="ARBA00012438"/>
    </source>
</evidence>
<evidence type="ECO:0000256" key="4">
    <source>
        <dbReference type="ARBA" id="ARBA00022553"/>
    </source>
</evidence>
<dbReference type="GO" id="GO:0016036">
    <property type="term" value="P:cellular response to phosphate starvation"/>
    <property type="evidence" value="ECO:0007669"/>
    <property type="project" value="TreeGrafter"/>
</dbReference>
<dbReference type="Pfam" id="PF02518">
    <property type="entry name" value="HATPase_c"/>
    <property type="match status" value="1"/>
</dbReference>
<name>A0A1B7KNH4_PARTM</name>
<proteinExistence type="predicted"/>
<feature type="domain" description="Histidine kinase" evidence="12">
    <location>
        <begin position="249"/>
        <end position="466"/>
    </location>
</feature>
<dbReference type="Pfam" id="PF00512">
    <property type="entry name" value="HisKA"/>
    <property type="match status" value="1"/>
</dbReference>
<keyword evidence="7" id="KW-0418">Kinase</keyword>
<comment type="catalytic activity">
    <reaction evidence="1">
        <text>ATP + protein L-histidine = ADP + protein N-phospho-L-histidine.</text>
        <dbReference type="EC" id="2.7.13.3"/>
    </reaction>
</comment>
<dbReference type="PROSITE" id="PS50109">
    <property type="entry name" value="HIS_KIN"/>
    <property type="match status" value="1"/>
</dbReference>
<keyword evidence="5" id="KW-0808">Transferase</keyword>
<keyword evidence="11" id="KW-0812">Transmembrane</keyword>
<dbReference type="Gene3D" id="3.30.565.10">
    <property type="entry name" value="Histidine kinase-like ATPase, C-terminal domain"/>
    <property type="match status" value="1"/>
</dbReference>
<evidence type="ECO:0000256" key="11">
    <source>
        <dbReference type="SAM" id="Phobius"/>
    </source>
</evidence>
<feature type="transmembrane region" description="Helical" evidence="11">
    <location>
        <begin position="7"/>
        <end position="33"/>
    </location>
</feature>
<dbReference type="PANTHER" id="PTHR45453">
    <property type="entry name" value="PHOSPHATE REGULON SENSOR PROTEIN PHOR"/>
    <property type="match status" value="1"/>
</dbReference>
<evidence type="ECO:0000256" key="7">
    <source>
        <dbReference type="ARBA" id="ARBA00022777"/>
    </source>
</evidence>
<dbReference type="InterPro" id="IPR036097">
    <property type="entry name" value="HisK_dim/P_sf"/>
</dbReference>
<dbReference type="RefSeq" id="WP_064552716.1">
    <property type="nucleotide sequence ID" value="NZ_LXMA01000041.1"/>
</dbReference>
<dbReference type="SMART" id="SM00387">
    <property type="entry name" value="HATPase_c"/>
    <property type="match status" value="1"/>
</dbReference>
<keyword evidence="10" id="KW-0175">Coiled coil</keyword>
<dbReference type="InterPro" id="IPR003661">
    <property type="entry name" value="HisK_dim/P_dom"/>
</dbReference>
<reference evidence="14" key="1">
    <citation type="submission" date="2016-05" db="EMBL/GenBank/DDBJ databases">
        <authorList>
            <person name="Wang W."/>
            <person name="Zhu L."/>
        </authorList>
    </citation>
    <scope>NUCLEOTIDE SEQUENCE [LARGE SCALE GENOMIC DNA]</scope>
    <source>
        <strain evidence="14">W-2</strain>
    </source>
</reference>